<feature type="chain" id="PRO_5045679925" description="DUF4397 domain-containing protein" evidence="1">
    <location>
        <begin position="20"/>
        <end position="196"/>
    </location>
</feature>
<feature type="signal peptide" evidence="1">
    <location>
        <begin position="1"/>
        <end position="19"/>
    </location>
</feature>
<dbReference type="RefSeq" id="WP_234859813.1">
    <property type="nucleotide sequence ID" value="NZ_JAKEVZ010000001.1"/>
</dbReference>
<evidence type="ECO:0000313" key="3">
    <source>
        <dbReference type="Proteomes" id="UP001201449"/>
    </source>
</evidence>
<evidence type="ECO:0000256" key="1">
    <source>
        <dbReference type="SAM" id="SignalP"/>
    </source>
</evidence>
<sequence length="196" mass="21863">MKKLQAFILALGVSATAMANVSGSVDPDRASVTVRKVDNTKVQLIYSMNPVAPVTVKIYDANKFLVQKDKIVADKPFAKAYDFVNLVPGKYAVEILENNQVIDQYVLDMGTPVSKPIAFSMVEKVENNKFKLLYNGLSAVNLEILVFENDKLIHEEHVSDVNGFQKLYKMEGVSPRAKLEFFVKTDEGFTQLLAVK</sequence>
<gene>
    <name evidence="2" type="ORF">L0U89_01000</name>
</gene>
<reference evidence="2 3" key="1">
    <citation type="submission" date="2022-01" db="EMBL/GenBank/DDBJ databases">
        <title>Mariniradius saccharolyticus sp. nov., isolated from sediment of a river.</title>
        <authorList>
            <person name="Liu H."/>
        </authorList>
    </citation>
    <scope>NUCLEOTIDE SEQUENCE [LARGE SCALE GENOMIC DNA]</scope>
    <source>
        <strain evidence="2 3">RY-2</strain>
    </source>
</reference>
<keyword evidence="1" id="KW-0732">Signal</keyword>
<evidence type="ECO:0000313" key="2">
    <source>
        <dbReference type="EMBL" id="MCF1749630.1"/>
    </source>
</evidence>
<dbReference type="EMBL" id="JAKEVZ010000001">
    <property type="protein sequence ID" value="MCF1749630.1"/>
    <property type="molecule type" value="Genomic_DNA"/>
</dbReference>
<proteinExistence type="predicted"/>
<name>A0ABS9BQL2_9BACT</name>
<evidence type="ECO:0008006" key="4">
    <source>
        <dbReference type="Google" id="ProtNLM"/>
    </source>
</evidence>
<keyword evidence="3" id="KW-1185">Reference proteome</keyword>
<comment type="caution">
    <text evidence="2">The sequence shown here is derived from an EMBL/GenBank/DDBJ whole genome shotgun (WGS) entry which is preliminary data.</text>
</comment>
<organism evidence="2 3">
    <name type="scientific">Mariniradius sediminis</name>
    <dbReference type="NCBI Taxonomy" id="2909237"/>
    <lineage>
        <taxon>Bacteria</taxon>
        <taxon>Pseudomonadati</taxon>
        <taxon>Bacteroidota</taxon>
        <taxon>Cytophagia</taxon>
        <taxon>Cytophagales</taxon>
        <taxon>Cyclobacteriaceae</taxon>
        <taxon>Mariniradius</taxon>
    </lineage>
</organism>
<accession>A0ABS9BQL2</accession>
<dbReference type="Proteomes" id="UP001201449">
    <property type="component" value="Unassembled WGS sequence"/>
</dbReference>
<protein>
    <recommendedName>
        <fullName evidence="4">DUF4397 domain-containing protein</fullName>
    </recommendedName>
</protein>